<sequence>MNLSKLYGSYVYCVAVKESVALTHALHLAANRPTLLLSPIQIQVLNKLTK</sequence>
<proteinExistence type="predicted"/>
<comment type="caution">
    <text evidence="1">The sequence shown here is derived from an EMBL/GenBank/DDBJ whole genome shotgun (WGS) entry which is preliminary data.</text>
</comment>
<accession>A0ABS7E924</accession>
<organism evidence="1 2">
    <name type="scientific">Shewanella nanhaiensis</name>
    <dbReference type="NCBI Taxonomy" id="2864872"/>
    <lineage>
        <taxon>Bacteria</taxon>
        <taxon>Pseudomonadati</taxon>
        <taxon>Pseudomonadota</taxon>
        <taxon>Gammaproteobacteria</taxon>
        <taxon>Alteromonadales</taxon>
        <taxon>Shewanellaceae</taxon>
        <taxon>Shewanella</taxon>
    </lineage>
</organism>
<evidence type="ECO:0000313" key="2">
    <source>
        <dbReference type="Proteomes" id="UP001195963"/>
    </source>
</evidence>
<gene>
    <name evidence="1" type="ORF">K0625_17850</name>
</gene>
<reference evidence="1 2" key="1">
    <citation type="submission" date="2021-07" db="EMBL/GenBank/DDBJ databases">
        <title>Shewanella sp. nov, isolated from SCS.</title>
        <authorList>
            <person name="Cao W.R."/>
        </authorList>
    </citation>
    <scope>NUCLEOTIDE SEQUENCE [LARGE SCALE GENOMIC DNA]</scope>
    <source>
        <strain evidence="1 2">NR704-98</strain>
    </source>
</reference>
<dbReference type="EMBL" id="JAHZST010000014">
    <property type="protein sequence ID" value="MBW8185517.1"/>
    <property type="molecule type" value="Genomic_DNA"/>
</dbReference>
<name>A0ABS7E924_9GAMM</name>
<keyword evidence="2" id="KW-1185">Reference proteome</keyword>
<dbReference type="Proteomes" id="UP001195963">
    <property type="component" value="Unassembled WGS sequence"/>
</dbReference>
<protein>
    <submittedName>
        <fullName evidence="1">Uncharacterized protein</fullName>
    </submittedName>
</protein>
<evidence type="ECO:0000313" key="1">
    <source>
        <dbReference type="EMBL" id="MBW8185517.1"/>
    </source>
</evidence>